<dbReference type="EMBL" id="AP024086">
    <property type="protein sequence ID" value="BCL62323.1"/>
    <property type="molecule type" value="Genomic_DNA"/>
</dbReference>
<dbReference type="InterPro" id="IPR051781">
    <property type="entry name" value="Metallo-dep_Hydrolase"/>
</dbReference>
<dbReference type="PANTHER" id="PTHR43135:SF3">
    <property type="entry name" value="ALPHA-D-RIBOSE 1-METHYLPHOSPHONATE 5-TRIPHOSPHATE DIPHOSPHATASE"/>
    <property type="match status" value="1"/>
</dbReference>
<gene>
    <name evidence="2" type="ORF">DGMP_30160</name>
</gene>
<dbReference type="GO" id="GO:0016787">
    <property type="term" value="F:hydrolase activity"/>
    <property type="evidence" value="ECO:0007669"/>
    <property type="project" value="InterPro"/>
</dbReference>
<dbReference type="AlphaFoldDB" id="A0A8D5FJ46"/>
<dbReference type="Proteomes" id="UP000826725">
    <property type="component" value="Chromosome"/>
</dbReference>
<reference evidence="2" key="1">
    <citation type="submission" date="2020-09" db="EMBL/GenBank/DDBJ databases">
        <title>Desulfogranum mesoprofundum gen. nov., sp. nov., a novel mesophilic, sulfate-reducing chemolithoautotroph isolated from a deep-sea hydrothermal vent chimney in the Suiyo Seamount.</title>
        <authorList>
            <person name="Hashimoto Y."/>
            <person name="Nakagawa S."/>
        </authorList>
    </citation>
    <scope>NUCLEOTIDE SEQUENCE</scope>
    <source>
        <strain evidence="2">KT2</strain>
    </source>
</reference>
<sequence>MKEKQFIFVGWMIDGSGGPIRDHVLLEIENGVITELHDGCGIKNITTDRVTDLSHCTILPPLVDSHLHLFMSGTLDPEIRERQLTADCNELEPVIARHLNYLFSHGVLAVRDGGDRGGCALGYSRRMEASFPVQIKTTGRAWKQKNRYGSLIGRSPLEGESLAEGFIRETDEADWVKLVNSGLNSLKRFGRETAGQFTVEEMTRLVEVAGLQGKKVMVHANGVLPVKEALQAGCHSIEHGFFMGRENIELMAEKNVVWVPTAYTMKAYGENSSAAGGSVDLKVVRKNLEHQLDQMESARQAGVTIALGTDSGSLGVLHGESVVEEMKLLKKAGFSLPEIVQCATCNGARLLGIEEFGLLKKGKPATFLVSRGTSGQLPRKLTYLEDIYIAGNPSPMYRKNPVKTVLR</sequence>
<protein>
    <submittedName>
        <fullName evidence="2">Amidohydrolase</fullName>
    </submittedName>
</protein>
<name>A0A8D5FJ46_9BACT</name>
<dbReference type="InterPro" id="IPR006680">
    <property type="entry name" value="Amidohydro-rel"/>
</dbReference>
<keyword evidence="3" id="KW-1185">Reference proteome</keyword>
<evidence type="ECO:0000259" key="1">
    <source>
        <dbReference type="Pfam" id="PF01979"/>
    </source>
</evidence>
<dbReference type="KEGG" id="dbk:DGMP_30160"/>
<evidence type="ECO:0000313" key="3">
    <source>
        <dbReference type="Proteomes" id="UP000826725"/>
    </source>
</evidence>
<feature type="domain" description="Amidohydrolase-related" evidence="1">
    <location>
        <begin position="57"/>
        <end position="370"/>
    </location>
</feature>
<organism evidence="2 3">
    <name type="scientific">Desulfomarina profundi</name>
    <dbReference type="NCBI Taxonomy" id="2772557"/>
    <lineage>
        <taxon>Bacteria</taxon>
        <taxon>Pseudomonadati</taxon>
        <taxon>Thermodesulfobacteriota</taxon>
        <taxon>Desulfobulbia</taxon>
        <taxon>Desulfobulbales</taxon>
        <taxon>Desulfobulbaceae</taxon>
        <taxon>Desulfomarina</taxon>
    </lineage>
</organism>
<evidence type="ECO:0000313" key="2">
    <source>
        <dbReference type="EMBL" id="BCL62323.1"/>
    </source>
</evidence>
<proteinExistence type="predicted"/>
<dbReference type="RefSeq" id="WP_228854691.1">
    <property type="nucleotide sequence ID" value="NZ_AP024086.1"/>
</dbReference>
<dbReference type="Pfam" id="PF01979">
    <property type="entry name" value="Amidohydro_1"/>
    <property type="match status" value="1"/>
</dbReference>
<accession>A0A8D5FJ46</accession>
<dbReference type="PANTHER" id="PTHR43135">
    <property type="entry name" value="ALPHA-D-RIBOSE 1-METHYLPHOSPHONATE 5-TRIPHOSPHATE DIPHOSPHATASE"/>
    <property type="match status" value="1"/>
</dbReference>